<dbReference type="eggNOG" id="COG4464">
    <property type="taxonomic scope" value="Bacteria"/>
</dbReference>
<dbReference type="GO" id="GO:0030145">
    <property type="term" value="F:manganese ion binding"/>
    <property type="evidence" value="ECO:0007669"/>
    <property type="project" value="InterPro"/>
</dbReference>
<dbReference type="Gene3D" id="3.20.20.140">
    <property type="entry name" value="Metal-dependent hydrolases"/>
    <property type="match status" value="1"/>
</dbReference>
<dbReference type="SUPFAM" id="SSF89550">
    <property type="entry name" value="PHP domain-like"/>
    <property type="match status" value="1"/>
</dbReference>
<dbReference type="Pfam" id="PF19567">
    <property type="entry name" value="CpsB_CapC"/>
    <property type="match status" value="1"/>
</dbReference>
<dbReference type="EMBL" id="HE796683">
    <property type="protein sequence ID" value="CCG98823.1"/>
    <property type="molecule type" value="Genomic_DNA"/>
</dbReference>
<dbReference type="PANTHER" id="PTHR39181:SF1">
    <property type="entry name" value="TYROSINE-PROTEIN PHOSPHATASE YWQE"/>
    <property type="match status" value="1"/>
</dbReference>
<evidence type="ECO:0000256" key="4">
    <source>
        <dbReference type="ARBA" id="ARBA00051722"/>
    </source>
</evidence>
<sequence>MWQQVQRWFKKESSAASVIERITELWPTDMHNHLIPGVDDGVKTLDESLACLRQYAAWGIRRVIATPHISQDYHPNTATQLLEAVKGVQQALRDENIPIEFSVAAEYLLDEQFDHLLRAGELLSFGEKQYVLIETGWAAAPRQLDQWVFDLQVKGYTPILAHPERYRYYQSEPYLLKQLREQGCLLQLNLMSLAGRYGAKAQKLAQDLLKEHCISFIGSDLHRPADLAILQEAFSMPGWQELAKQPLLNSKL</sequence>
<keyword evidence="6" id="KW-1185">Reference proteome</keyword>
<dbReference type="STRING" id="1166018.FAES_0812"/>
<dbReference type="PANTHER" id="PTHR39181">
    <property type="entry name" value="TYROSINE-PROTEIN PHOSPHATASE YWQE"/>
    <property type="match status" value="1"/>
</dbReference>
<gene>
    <name evidence="5" type="ORF">FAES_0812</name>
</gene>
<evidence type="ECO:0000313" key="6">
    <source>
        <dbReference type="Proteomes" id="UP000011058"/>
    </source>
</evidence>
<keyword evidence="3 5" id="KW-0378">Hydrolase</keyword>
<dbReference type="PATRIC" id="fig|1166018.3.peg.2528"/>
<dbReference type="EC" id="3.1.3.48" evidence="2"/>
<dbReference type="AlphaFoldDB" id="I0K3X0"/>
<reference evidence="5 6" key="1">
    <citation type="journal article" date="2012" name="J. Bacteriol.">
        <title>Genome Sequence of Fibrella aestuarina BUZ 2T, a Filamentous Marine Bacterium.</title>
        <authorList>
            <person name="Filippini M."/>
            <person name="Qi W."/>
            <person name="Blom J."/>
            <person name="Goesmann A."/>
            <person name="Smits T.H."/>
            <person name="Bagheri H.C."/>
        </authorList>
    </citation>
    <scope>NUCLEOTIDE SEQUENCE [LARGE SCALE GENOMIC DNA]</scope>
    <source>
        <strain evidence="6">BUZ 2T</strain>
    </source>
</reference>
<evidence type="ECO:0000256" key="2">
    <source>
        <dbReference type="ARBA" id="ARBA00013064"/>
    </source>
</evidence>
<organism evidence="5 6">
    <name type="scientific">Fibrella aestuarina BUZ 2</name>
    <dbReference type="NCBI Taxonomy" id="1166018"/>
    <lineage>
        <taxon>Bacteria</taxon>
        <taxon>Pseudomonadati</taxon>
        <taxon>Bacteroidota</taxon>
        <taxon>Cytophagia</taxon>
        <taxon>Cytophagales</taxon>
        <taxon>Spirosomataceae</taxon>
        <taxon>Fibrella</taxon>
    </lineage>
</organism>
<comment type="similarity">
    <text evidence="1">Belongs to the metallo-dependent hydrolases superfamily. CpsB/CapC family.</text>
</comment>
<dbReference type="InterPro" id="IPR016195">
    <property type="entry name" value="Pol/histidinol_Pase-like"/>
</dbReference>
<dbReference type="KEGG" id="fae:FAES_0812"/>
<evidence type="ECO:0000256" key="3">
    <source>
        <dbReference type="ARBA" id="ARBA00022801"/>
    </source>
</evidence>
<protein>
    <recommendedName>
        <fullName evidence="2">protein-tyrosine-phosphatase</fullName>
        <ecNumber evidence="2">3.1.3.48</ecNumber>
    </recommendedName>
</protein>
<evidence type="ECO:0000256" key="1">
    <source>
        <dbReference type="ARBA" id="ARBA00005750"/>
    </source>
</evidence>
<proteinExistence type="inferred from homology"/>
<dbReference type="GO" id="GO:0004725">
    <property type="term" value="F:protein tyrosine phosphatase activity"/>
    <property type="evidence" value="ECO:0007669"/>
    <property type="project" value="UniProtKB-EC"/>
</dbReference>
<dbReference type="Proteomes" id="UP000011058">
    <property type="component" value="Chromosome"/>
</dbReference>
<accession>I0K3X0</accession>
<dbReference type="HOGENOM" id="CLU_085966_0_0_10"/>
<evidence type="ECO:0000313" key="5">
    <source>
        <dbReference type="EMBL" id="CCG98823.1"/>
    </source>
</evidence>
<name>I0K3X0_9BACT</name>
<comment type="catalytic activity">
    <reaction evidence="4">
        <text>O-phospho-L-tyrosyl-[protein] + H2O = L-tyrosyl-[protein] + phosphate</text>
        <dbReference type="Rhea" id="RHEA:10684"/>
        <dbReference type="Rhea" id="RHEA-COMP:10136"/>
        <dbReference type="Rhea" id="RHEA-COMP:20101"/>
        <dbReference type="ChEBI" id="CHEBI:15377"/>
        <dbReference type="ChEBI" id="CHEBI:43474"/>
        <dbReference type="ChEBI" id="CHEBI:46858"/>
        <dbReference type="ChEBI" id="CHEBI:61978"/>
        <dbReference type="EC" id="3.1.3.48"/>
    </reaction>
</comment>
<dbReference type="InterPro" id="IPR016667">
    <property type="entry name" value="Caps_polysacc_synth_CpsB/CapC"/>
</dbReference>